<dbReference type="OrthoDB" id="9790282at2"/>
<organism evidence="5 6">
    <name type="scientific">Malikia spinosa</name>
    <dbReference type="NCBI Taxonomy" id="86180"/>
    <lineage>
        <taxon>Bacteria</taxon>
        <taxon>Pseudomonadati</taxon>
        <taxon>Pseudomonadota</taxon>
        <taxon>Betaproteobacteria</taxon>
        <taxon>Burkholderiales</taxon>
        <taxon>Comamonadaceae</taxon>
        <taxon>Malikia</taxon>
    </lineage>
</organism>
<protein>
    <recommendedName>
        <fullName evidence="4">Leucyl/phenylalanyl-tRNA--protein transferase</fullName>
        <ecNumber evidence="4">2.3.2.6</ecNumber>
    </recommendedName>
    <alternativeName>
        <fullName evidence="4">L/F-transferase</fullName>
    </alternativeName>
    <alternativeName>
        <fullName evidence="4">Leucyltransferase</fullName>
    </alternativeName>
    <alternativeName>
        <fullName evidence="4">Phenyalanyltransferase</fullName>
    </alternativeName>
</protein>
<gene>
    <name evidence="4" type="primary">aat</name>
    <name evidence="5" type="ORF">C6P61_16405</name>
</gene>
<evidence type="ECO:0000256" key="3">
    <source>
        <dbReference type="ARBA" id="ARBA00023315"/>
    </source>
</evidence>
<dbReference type="EMBL" id="PVLR01000061">
    <property type="protein sequence ID" value="PRD67446.1"/>
    <property type="molecule type" value="Genomic_DNA"/>
</dbReference>
<dbReference type="GO" id="GO:0030163">
    <property type="term" value="P:protein catabolic process"/>
    <property type="evidence" value="ECO:0007669"/>
    <property type="project" value="UniProtKB-UniRule"/>
</dbReference>
<dbReference type="Pfam" id="PF03588">
    <property type="entry name" value="Leu_Phe_trans"/>
    <property type="match status" value="1"/>
</dbReference>
<dbReference type="PANTHER" id="PTHR30098">
    <property type="entry name" value="LEUCYL/PHENYLALANYL-TRNA--PROTEIN TRANSFERASE"/>
    <property type="match status" value="1"/>
</dbReference>
<dbReference type="InterPro" id="IPR042221">
    <property type="entry name" value="Leu/Phe-tRNA_Trfase_N"/>
</dbReference>
<evidence type="ECO:0000256" key="4">
    <source>
        <dbReference type="HAMAP-Rule" id="MF_00688"/>
    </source>
</evidence>
<keyword evidence="3 4" id="KW-0012">Acyltransferase</keyword>
<accession>A0A2S9KAE9</accession>
<keyword evidence="6" id="KW-1185">Reference proteome</keyword>
<dbReference type="NCBIfam" id="TIGR00667">
    <property type="entry name" value="aat"/>
    <property type="match status" value="1"/>
</dbReference>
<evidence type="ECO:0000256" key="1">
    <source>
        <dbReference type="ARBA" id="ARBA00022490"/>
    </source>
</evidence>
<dbReference type="InterPro" id="IPR016181">
    <property type="entry name" value="Acyl_CoA_acyltransferase"/>
</dbReference>
<dbReference type="InterPro" id="IPR042203">
    <property type="entry name" value="Leu/Phe-tRNA_Trfase_C"/>
</dbReference>
<comment type="subcellular location">
    <subcellularLocation>
        <location evidence="4">Cytoplasm</location>
    </subcellularLocation>
</comment>
<proteinExistence type="inferred from homology"/>
<keyword evidence="2 4" id="KW-0808">Transferase</keyword>
<comment type="catalytic activity">
    <reaction evidence="4">
        <text>L-phenylalanyl-tRNA(Phe) + an N-terminal L-alpha-aminoacyl-[protein] = an N-terminal L-phenylalanyl-L-alpha-aminoacyl-[protein] + tRNA(Phe)</text>
        <dbReference type="Rhea" id="RHEA:43632"/>
        <dbReference type="Rhea" id="RHEA-COMP:9668"/>
        <dbReference type="Rhea" id="RHEA-COMP:9699"/>
        <dbReference type="Rhea" id="RHEA-COMP:10636"/>
        <dbReference type="Rhea" id="RHEA-COMP:10637"/>
        <dbReference type="ChEBI" id="CHEBI:78442"/>
        <dbReference type="ChEBI" id="CHEBI:78531"/>
        <dbReference type="ChEBI" id="CHEBI:78597"/>
        <dbReference type="ChEBI" id="CHEBI:83561"/>
        <dbReference type="EC" id="2.3.2.6"/>
    </reaction>
</comment>
<dbReference type="GO" id="GO:0005737">
    <property type="term" value="C:cytoplasm"/>
    <property type="evidence" value="ECO:0007669"/>
    <property type="project" value="UniProtKB-SubCell"/>
</dbReference>
<dbReference type="HAMAP" id="MF_00688">
    <property type="entry name" value="Leu_Phe_trans"/>
    <property type="match status" value="1"/>
</dbReference>
<dbReference type="InterPro" id="IPR004616">
    <property type="entry name" value="Leu/Phe-tRNA_Trfase"/>
</dbReference>
<dbReference type="SUPFAM" id="SSF55729">
    <property type="entry name" value="Acyl-CoA N-acyltransferases (Nat)"/>
    <property type="match status" value="1"/>
</dbReference>
<comment type="caution">
    <text evidence="5">The sequence shown here is derived from an EMBL/GenBank/DDBJ whole genome shotgun (WGS) entry which is preliminary data.</text>
</comment>
<dbReference type="RefSeq" id="WP_105730992.1">
    <property type="nucleotide sequence ID" value="NZ_PVLR01000061.1"/>
</dbReference>
<evidence type="ECO:0000313" key="5">
    <source>
        <dbReference type="EMBL" id="PRD67446.1"/>
    </source>
</evidence>
<name>A0A2S9KAE9_9BURK</name>
<dbReference type="EC" id="2.3.2.6" evidence="4"/>
<dbReference type="Proteomes" id="UP000238326">
    <property type="component" value="Unassembled WGS sequence"/>
</dbReference>
<dbReference type="PANTHER" id="PTHR30098:SF2">
    <property type="entry name" value="LEUCYL_PHENYLALANYL-TRNA--PROTEIN TRANSFERASE"/>
    <property type="match status" value="1"/>
</dbReference>
<reference evidence="5 6" key="1">
    <citation type="submission" date="2018-03" db="EMBL/GenBank/DDBJ databases">
        <title>Comparative genomics illustrates the genes involved in a hyperalkaliphilic mechanisms of Serpentinomonas isolated from highly-alkaline calcium-rich serpentinized springs.</title>
        <authorList>
            <person name="Suzuki S."/>
            <person name="Ishii S."/>
            <person name="Walworth N."/>
            <person name="Bird L."/>
            <person name="Kuenen J.G."/>
            <person name="Nealson K.H."/>
        </authorList>
    </citation>
    <scope>NUCLEOTIDE SEQUENCE [LARGE SCALE GENOMIC DNA]</scope>
    <source>
        <strain evidence="5 6">83</strain>
    </source>
</reference>
<comment type="function">
    <text evidence="4">Functions in the N-end rule pathway of protein degradation where it conjugates Leu, Phe and, less efficiently, Met from aminoacyl-tRNAs to the N-termini of proteins containing an N-terminal arginine or lysine.</text>
</comment>
<dbReference type="Gene3D" id="3.40.630.70">
    <property type="entry name" value="Leucyl/phenylalanyl-tRNA-protein transferase, C-terminal domain"/>
    <property type="match status" value="1"/>
</dbReference>
<comment type="catalytic activity">
    <reaction evidence="4">
        <text>N-terminal L-lysyl-[protein] + L-leucyl-tRNA(Leu) = N-terminal L-leucyl-L-lysyl-[protein] + tRNA(Leu) + H(+)</text>
        <dbReference type="Rhea" id="RHEA:12340"/>
        <dbReference type="Rhea" id="RHEA-COMP:9613"/>
        <dbReference type="Rhea" id="RHEA-COMP:9622"/>
        <dbReference type="Rhea" id="RHEA-COMP:12670"/>
        <dbReference type="Rhea" id="RHEA-COMP:12671"/>
        <dbReference type="ChEBI" id="CHEBI:15378"/>
        <dbReference type="ChEBI" id="CHEBI:65249"/>
        <dbReference type="ChEBI" id="CHEBI:78442"/>
        <dbReference type="ChEBI" id="CHEBI:78494"/>
        <dbReference type="ChEBI" id="CHEBI:133043"/>
        <dbReference type="EC" id="2.3.2.6"/>
    </reaction>
</comment>
<comment type="catalytic activity">
    <reaction evidence="4">
        <text>N-terminal L-arginyl-[protein] + L-leucyl-tRNA(Leu) = N-terminal L-leucyl-L-arginyl-[protein] + tRNA(Leu) + H(+)</text>
        <dbReference type="Rhea" id="RHEA:50416"/>
        <dbReference type="Rhea" id="RHEA-COMP:9613"/>
        <dbReference type="Rhea" id="RHEA-COMP:9622"/>
        <dbReference type="Rhea" id="RHEA-COMP:12672"/>
        <dbReference type="Rhea" id="RHEA-COMP:12673"/>
        <dbReference type="ChEBI" id="CHEBI:15378"/>
        <dbReference type="ChEBI" id="CHEBI:64719"/>
        <dbReference type="ChEBI" id="CHEBI:78442"/>
        <dbReference type="ChEBI" id="CHEBI:78494"/>
        <dbReference type="ChEBI" id="CHEBI:133044"/>
        <dbReference type="EC" id="2.3.2.6"/>
    </reaction>
</comment>
<dbReference type="AlphaFoldDB" id="A0A2S9KAE9"/>
<evidence type="ECO:0000256" key="2">
    <source>
        <dbReference type="ARBA" id="ARBA00022679"/>
    </source>
</evidence>
<keyword evidence="1 4" id="KW-0963">Cytoplasm</keyword>
<dbReference type="GO" id="GO:0008914">
    <property type="term" value="F:leucyl-tRNA--protein transferase activity"/>
    <property type="evidence" value="ECO:0007669"/>
    <property type="project" value="UniProtKB-UniRule"/>
</dbReference>
<sequence length="255" mass="28298">MKHRSPPLPWLEPGDPFPAVEQAWGIGTPAPGLLAAGGALDVATLVQAYGNGIFPWYSDGQPILWWSTDPRMLLRVADFKLQPSLRKEIRAGLRSGRLKVRFDHDFEAVIRACSGSPRKGQDGTWILPEMIEAYCALHRAGHAHSVETWWDGELAGGLYCINLGRMVFGESMFSRCSNASKIALAALVAACECWDIEAIDCQQNTAHLASLGARELPRQDFLRLVRQQVARPAPAWHFEPLYLSAWLDRRPTSPS</sequence>
<dbReference type="Gene3D" id="3.30.70.3550">
    <property type="entry name" value="Leucyl/phenylalanyl-tRNA-protein transferase, N-terminal domain"/>
    <property type="match status" value="1"/>
</dbReference>
<evidence type="ECO:0000313" key="6">
    <source>
        <dbReference type="Proteomes" id="UP000238326"/>
    </source>
</evidence>
<comment type="similarity">
    <text evidence="4">Belongs to the L/F-transferase family.</text>
</comment>